<keyword evidence="3" id="KW-1185">Reference proteome</keyword>
<evidence type="ECO:0000313" key="2">
    <source>
        <dbReference type="EMBL" id="MED6112574.1"/>
    </source>
</evidence>
<comment type="caution">
    <text evidence="2">The sequence shown here is derived from an EMBL/GenBank/DDBJ whole genome shotgun (WGS) entry which is preliminary data.</text>
</comment>
<protein>
    <submittedName>
        <fullName evidence="2">Uncharacterized protein</fullName>
    </submittedName>
</protein>
<evidence type="ECO:0000313" key="3">
    <source>
        <dbReference type="Proteomes" id="UP001341840"/>
    </source>
</evidence>
<dbReference type="Proteomes" id="UP001341840">
    <property type="component" value="Unassembled WGS sequence"/>
</dbReference>
<reference evidence="2 3" key="1">
    <citation type="journal article" date="2023" name="Plants (Basel)">
        <title>Bridging the Gap: Combining Genomics and Transcriptomics Approaches to Understand Stylosanthes scabra, an Orphan Legume from the Brazilian Caatinga.</title>
        <authorList>
            <person name="Ferreira-Neto J.R.C."/>
            <person name="da Silva M.D."/>
            <person name="Binneck E."/>
            <person name="de Melo N.F."/>
            <person name="da Silva R.H."/>
            <person name="de Melo A.L.T.M."/>
            <person name="Pandolfi V."/>
            <person name="Bustamante F.O."/>
            <person name="Brasileiro-Vidal A.C."/>
            <person name="Benko-Iseppon A.M."/>
        </authorList>
    </citation>
    <scope>NUCLEOTIDE SEQUENCE [LARGE SCALE GENOMIC DNA]</scope>
    <source>
        <tissue evidence="2">Leaves</tissue>
    </source>
</reference>
<feature type="region of interest" description="Disordered" evidence="1">
    <location>
        <begin position="42"/>
        <end position="61"/>
    </location>
</feature>
<feature type="compositionally biased region" description="Polar residues" evidence="1">
    <location>
        <begin position="48"/>
        <end position="61"/>
    </location>
</feature>
<sequence>MLPCISSQPPFVAALPHQNLLSISLSPSRRFRQSLGVAVSRALPPPQDQNVHSSFTASTTPSRRVQSLAVSFYCRSSSRASIEKKKILI</sequence>
<gene>
    <name evidence="2" type="ORF">PIB30_062863</name>
</gene>
<organism evidence="2 3">
    <name type="scientific">Stylosanthes scabra</name>
    <dbReference type="NCBI Taxonomy" id="79078"/>
    <lineage>
        <taxon>Eukaryota</taxon>
        <taxon>Viridiplantae</taxon>
        <taxon>Streptophyta</taxon>
        <taxon>Embryophyta</taxon>
        <taxon>Tracheophyta</taxon>
        <taxon>Spermatophyta</taxon>
        <taxon>Magnoliopsida</taxon>
        <taxon>eudicotyledons</taxon>
        <taxon>Gunneridae</taxon>
        <taxon>Pentapetalae</taxon>
        <taxon>rosids</taxon>
        <taxon>fabids</taxon>
        <taxon>Fabales</taxon>
        <taxon>Fabaceae</taxon>
        <taxon>Papilionoideae</taxon>
        <taxon>50 kb inversion clade</taxon>
        <taxon>dalbergioids sensu lato</taxon>
        <taxon>Dalbergieae</taxon>
        <taxon>Pterocarpus clade</taxon>
        <taxon>Stylosanthes</taxon>
    </lineage>
</organism>
<evidence type="ECO:0000256" key="1">
    <source>
        <dbReference type="SAM" id="MobiDB-lite"/>
    </source>
</evidence>
<dbReference type="EMBL" id="JASCZI010000590">
    <property type="protein sequence ID" value="MED6112574.1"/>
    <property type="molecule type" value="Genomic_DNA"/>
</dbReference>
<accession>A0ABU6QLN1</accession>
<name>A0ABU6QLN1_9FABA</name>
<proteinExistence type="predicted"/>